<reference evidence="7 8" key="1">
    <citation type="journal article" date="2016" name="Nat. Commun.">
        <title>Thousands of microbial genomes shed light on interconnected biogeochemical processes in an aquifer system.</title>
        <authorList>
            <person name="Anantharaman K."/>
            <person name="Brown C.T."/>
            <person name="Hug L.A."/>
            <person name="Sharon I."/>
            <person name="Castelle C.J."/>
            <person name="Probst A.J."/>
            <person name="Thomas B.C."/>
            <person name="Singh A."/>
            <person name="Wilkins M.J."/>
            <person name="Karaoz U."/>
            <person name="Brodie E.L."/>
            <person name="Williams K.H."/>
            <person name="Hubbard S.S."/>
            <person name="Banfield J.F."/>
        </authorList>
    </citation>
    <scope>NUCLEOTIDE SEQUENCE [LARGE SCALE GENOMIC DNA]</scope>
</reference>
<dbReference type="Proteomes" id="UP000176527">
    <property type="component" value="Unassembled WGS sequence"/>
</dbReference>
<dbReference type="Pfam" id="PF00213">
    <property type="entry name" value="OSCP"/>
    <property type="match status" value="1"/>
</dbReference>
<evidence type="ECO:0000313" key="8">
    <source>
        <dbReference type="Proteomes" id="UP000176527"/>
    </source>
</evidence>
<keyword evidence="2" id="KW-0813">Transport</keyword>
<dbReference type="EMBL" id="MFDE01000008">
    <property type="protein sequence ID" value="OGE38957.1"/>
    <property type="molecule type" value="Genomic_DNA"/>
</dbReference>
<dbReference type="AlphaFoldDB" id="A0A1F5KDD9"/>
<dbReference type="GO" id="GO:0046933">
    <property type="term" value="F:proton-transporting ATP synthase activity, rotational mechanism"/>
    <property type="evidence" value="ECO:0007669"/>
    <property type="project" value="InterPro"/>
</dbReference>
<accession>A0A1F5KDD9</accession>
<name>A0A1F5KDD9_9BACT</name>
<keyword evidence="6" id="KW-0066">ATP synthesis</keyword>
<evidence type="ECO:0000256" key="3">
    <source>
        <dbReference type="ARBA" id="ARBA00022781"/>
    </source>
</evidence>
<keyword evidence="3" id="KW-0375">Hydrogen ion transport</keyword>
<organism evidence="7 8">
    <name type="scientific">Candidatus Daviesbacteria bacterium RIFCSPHIGHO2_12_FULL_37_11</name>
    <dbReference type="NCBI Taxonomy" id="1797777"/>
    <lineage>
        <taxon>Bacteria</taxon>
        <taxon>Candidatus Daviesiibacteriota</taxon>
    </lineage>
</organism>
<evidence type="ECO:0000256" key="2">
    <source>
        <dbReference type="ARBA" id="ARBA00022448"/>
    </source>
</evidence>
<comment type="caution">
    <text evidence="7">The sequence shown here is derived from an EMBL/GenBank/DDBJ whole genome shotgun (WGS) entry which is preliminary data.</text>
</comment>
<evidence type="ECO:0000256" key="6">
    <source>
        <dbReference type="ARBA" id="ARBA00023310"/>
    </source>
</evidence>
<gene>
    <name evidence="7" type="ORF">A3F00_01980</name>
</gene>
<evidence type="ECO:0000256" key="4">
    <source>
        <dbReference type="ARBA" id="ARBA00023065"/>
    </source>
</evidence>
<keyword evidence="5" id="KW-0472">Membrane</keyword>
<sequence>MRILKSNLENTLFGKVQTEILSSDDTIWLSSLTLSFINYFTKDNIYSSFKNIEAELKKLKILIIYLSFEPEQEQIENIGKWLRTNLTEIKLFDIKLDPSLLGGIALVKNGVYKDYSLKSKIQEQGEMILVEFKKYIR</sequence>
<evidence type="ECO:0000256" key="1">
    <source>
        <dbReference type="ARBA" id="ARBA00004370"/>
    </source>
</evidence>
<keyword evidence="4" id="KW-0406">Ion transport</keyword>
<evidence type="ECO:0000313" key="7">
    <source>
        <dbReference type="EMBL" id="OGE38957.1"/>
    </source>
</evidence>
<proteinExistence type="predicted"/>
<dbReference type="InterPro" id="IPR000711">
    <property type="entry name" value="ATPase_OSCP/dsu"/>
</dbReference>
<dbReference type="GO" id="GO:0016020">
    <property type="term" value="C:membrane"/>
    <property type="evidence" value="ECO:0007669"/>
    <property type="project" value="UniProtKB-SubCell"/>
</dbReference>
<comment type="subcellular location">
    <subcellularLocation>
        <location evidence="1">Membrane</location>
    </subcellularLocation>
</comment>
<protein>
    <submittedName>
        <fullName evidence="7">Uncharacterized protein</fullName>
    </submittedName>
</protein>
<evidence type="ECO:0000256" key="5">
    <source>
        <dbReference type="ARBA" id="ARBA00023136"/>
    </source>
</evidence>